<evidence type="ECO:0000313" key="2">
    <source>
        <dbReference type="Proteomes" id="UP001465976"/>
    </source>
</evidence>
<evidence type="ECO:0000313" key="1">
    <source>
        <dbReference type="EMBL" id="KAL0573464.1"/>
    </source>
</evidence>
<gene>
    <name evidence="1" type="ORF">V5O48_008491</name>
</gene>
<protein>
    <submittedName>
        <fullName evidence="1">Uncharacterized protein</fullName>
    </submittedName>
</protein>
<sequence length="183" mass="21029">MFRVHRVAALSNPAQCIEPTCPKDLIWDDIQTVTRTAVLHHEHVLDCVAGGFIKSEFKRGALRSGLTTYKLLWNLYPLFQWLRVHPQASRLLFPMVDVIDIFEQLVLVLRNDDSPILVEAIFVFDHDDSADLHSPRGVFELQVFEAYTIYAFGFELVWALDYEHFNAGIAVTAPALRSWPYLQ</sequence>
<comment type="caution">
    <text evidence="1">The sequence shown here is derived from an EMBL/GenBank/DDBJ whole genome shotgun (WGS) entry which is preliminary data.</text>
</comment>
<name>A0ABR3FDR4_9AGAR</name>
<dbReference type="Proteomes" id="UP001465976">
    <property type="component" value="Unassembled WGS sequence"/>
</dbReference>
<reference evidence="1 2" key="1">
    <citation type="submission" date="2024-02" db="EMBL/GenBank/DDBJ databases">
        <title>A draft genome for the cacao thread blight pathogen Marasmius crinis-equi.</title>
        <authorList>
            <person name="Cohen S.P."/>
            <person name="Baruah I.K."/>
            <person name="Amoako-Attah I."/>
            <person name="Bukari Y."/>
            <person name="Meinhardt L.W."/>
            <person name="Bailey B.A."/>
        </authorList>
    </citation>
    <scope>NUCLEOTIDE SEQUENCE [LARGE SCALE GENOMIC DNA]</scope>
    <source>
        <strain evidence="1 2">GH-76</strain>
    </source>
</reference>
<dbReference type="EMBL" id="JBAHYK010000502">
    <property type="protein sequence ID" value="KAL0573464.1"/>
    <property type="molecule type" value="Genomic_DNA"/>
</dbReference>
<keyword evidence="2" id="KW-1185">Reference proteome</keyword>
<accession>A0ABR3FDR4</accession>
<proteinExistence type="predicted"/>
<organism evidence="1 2">
    <name type="scientific">Marasmius crinis-equi</name>
    <dbReference type="NCBI Taxonomy" id="585013"/>
    <lineage>
        <taxon>Eukaryota</taxon>
        <taxon>Fungi</taxon>
        <taxon>Dikarya</taxon>
        <taxon>Basidiomycota</taxon>
        <taxon>Agaricomycotina</taxon>
        <taxon>Agaricomycetes</taxon>
        <taxon>Agaricomycetidae</taxon>
        <taxon>Agaricales</taxon>
        <taxon>Marasmiineae</taxon>
        <taxon>Marasmiaceae</taxon>
        <taxon>Marasmius</taxon>
    </lineage>
</organism>